<comment type="catalytic activity">
    <reaction evidence="11">
        <text>tRNA(Met) + L-methionine + ATP = L-methionyl-tRNA(Met) + AMP + diphosphate</text>
        <dbReference type="Rhea" id="RHEA:13481"/>
        <dbReference type="Rhea" id="RHEA-COMP:9667"/>
        <dbReference type="Rhea" id="RHEA-COMP:9698"/>
        <dbReference type="ChEBI" id="CHEBI:30616"/>
        <dbReference type="ChEBI" id="CHEBI:33019"/>
        <dbReference type="ChEBI" id="CHEBI:57844"/>
        <dbReference type="ChEBI" id="CHEBI:78442"/>
        <dbReference type="ChEBI" id="CHEBI:78530"/>
        <dbReference type="ChEBI" id="CHEBI:456215"/>
        <dbReference type="EC" id="6.1.1.10"/>
    </reaction>
</comment>
<dbReference type="EMBL" id="QEAQ01000001">
    <property type="protein sequence ID" value="TPX62930.1"/>
    <property type="molecule type" value="Genomic_DNA"/>
</dbReference>
<dbReference type="Gene3D" id="1.10.730.10">
    <property type="entry name" value="Isoleucyl-tRNA Synthetase, Domain 1"/>
    <property type="match status" value="1"/>
</dbReference>
<dbReference type="InterPro" id="IPR023458">
    <property type="entry name" value="Met-tRNA_ligase_1"/>
</dbReference>
<dbReference type="InterPro" id="IPR033911">
    <property type="entry name" value="MetRS_core"/>
</dbReference>
<dbReference type="GO" id="GO:0005829">
    <property type="term" value="C:cytosol"/>
    <property type="evidence" value="ECO:0007669"/>
    <property type="project" value="TreeGrafter"/>
</dbReference>
<dbReference type="GO" id="GO:0005524">
    <property type="term" value="F:ATP binding"/>
    <property type="evidence" value="ECO:0007669"/>
    <property type="project" value="UniProtKB-KW"/>
</dbReference>
<sequence length="688" mass="76547">MSGLVQSSSKTLPTLKVKENVTITLTHNDPGATPVLPKPNERNILITSALPYVNNVPHLGNIIGCVLSADVYARYCRARGYNTIYICGTDEFGTATETKALEEGTSCQELCDKYHALHKQTYEWFGCDFNHFGRTPTEWHKKIVQGIYKDIEKELTFEKTMTQLYCEHHKAFLADRFVEGQCPKCGYADARGDQCDACGALLEPTELINPTCKLDKTTPVLKETNHIFLDLGKGQAKLEQWVDKSSVKGKWSSNTINITKAWLKEGLRERCITRDLKWGVPVPKDGFTEKVFYVWFDACIGYPSITANYTSEWEKWWKNPKDVELYQFMGKDNVPFHTVVFPSCLLGTGEEWTMLHHISTTEYLQYESGKFSKSRGVGVFGNHVQEVGVPVAVWRYYLLSNRPETSDSQFTWASFVTCNNNELLANLGNFVNRIVKFLHANYDGVIPTYDVSGAAETALVSDVNALLAQYVEALEGVKLRTGLKLAMDISARGNLYMQDNKIDNKLFANHRERCDAVVATAANLVYLLGSLIYPYMPTTAESIFRQLNLPMRRITDTWAATDILPGHTIGAAEYLFTIIKADKADAWRARYGGTQDGAAAAPAESKTSKRKAAKAKAAAGGGGLTEAPEGVEKTPVIVDFETRIKSAGDEVRRIKAEKKGGEELKSALDALLTLKKALEAEVQIVKSA</sequence>
<reference evidence="16 17" key="1">
    <citation type="journal article" date="2019" name="Sci. Rep.">
        <title>Comparative genomics of chytrid fungi reveal insights into the obligate biotrophic and pathogenic lifestyle of Synchytrium endobioticum.</title>
        <authorList>
            <person name="van de Vossenberg B.T.L.H."/>
            <person name="Warris S."/>
            <person name="Nguyen H.D.T."/>
            <person name="van Gent-Pelzer M.P.E."/>
            <person name="Joly D.L."/>
            <person name="van de Geest H.C."/>
            <person name="Bonants P.J.M."/>
            <person name="Smith D.S."/>
            <person name="Levesque C.A."/>
            <person name="van der Lee T.A.J."/>
        </authorList>
    </citation>
    <scope>NUCLEOTIDE SEQUENCE [LARGE SCALE GENOMIC DNA]</scope>
    <source>
        <strain evidence="16 17">CBS 809.83</strain>
    </source>
</reference>
<dbReference type="NCBIfam" id="TIGR00398">
    <property type="entry name" value="metG"/>
    <property type="match status" value="1"/>
</dbReference>
<dbReference type="Proteomes" id="UP000318582">
    <property type="component" value="Unassembled WGS sequence"/>
</dbReference>
<dbReference type="Pfam" id="PF19303">
    <property type="entry name" value="Anticodon_3"/>
    <property type="match status" value="1"/>
</dbReference>
<comment type="caution">
    <text evidence="16">The sequence shown here is derived from an EMBL/GenBank/DDBJ whole genome shotgun (WGS) entry which is preliminary data.</text>
</comment>
<dbReference type="SUPFAM" id="SSF47323">
    <property type="entry name" value="Anticodon-binding domain of a subclass of class I aminoacyl-tRNA synthetases"/>
    <property type="match status" value="1"/>
</dbReference>
<comment type="similarity">
    <text evidence="2 12">Belongs to the class-I aminoacyl-tRNA synthetase family.</text>
</comment>
<accession>A0A507EIB2</accession>
<keyword evidence="6 12" id="KW-0547">Nucleotide-binding</keyword>
<evidence type="ECO:0000256" key="6">
    <source>
        <dbReference type="ARBA" id="ARBA00022741"/>
    </source>
</evidence>
<organism evidence="16 17">
    <name type="scientific">Powellomyces hirtus</name>
    <dbReference type="NCBI Taxonomy" id="109895"/>
    <lineage>
        <taxon>Eukaryota</taxon>
        <taxon>Fungi</taxon>
        <taxon>Fungi incertae sedis</taxon>
        <taxon>Chytridiomycota</taxon>
        <taxon>Chytridiomycota incertae sedis</taxon>
        <taxon>Chytridiomycetes</taxon>
        <taxon>Spizellomycetales</taxon>
        <taxon>Powellomycetaceae</taxon>
        <taxon>Powellomyces</taxon>
    </lineage>
</organism>
<dbReference type="PROSITE" id="PS00178">
    <property type="entry name" value="AA_TRNA_LIGASE_I"/>
    <property type="match status" value="1"/>
</dbReference>
<evidence type="ECO:0000256" key="4">
    <source>
        <dbReference type="ARBA" id="ARBA00022490"/>
    </source>
</evidence>
<feature type="domain" description="Methionyl/Leucyl tRNA synthetase" evidence="14">
    <location>
        <begin position="44"/>
        <end position="434"/>
    </location>
</feature>
<dbReference type="InterPro" id="IPR029038">
    <property type="entry name" value="MetRS_Zn"/>
</dbReference>
<evidence type="ECO:0000256" key="2">
    <source>
        <dbReference type="ARBA" id="ARBA00005594"/>
    </source>
</evidence>
<dbReference type="FunFam" id="2.20.28.20:FF:000001">
    <property type="entry name" value="Methionine--tRNA ligase"/>
    <property type="match status" value="1"/>
</dbReference>
<dbReference type="InterPro" id="IPR041872">
    <property type="entry name" value="Anticodon_Met"/>
</dbReference>
<evidence type="ECO:0000256" key="13">
    <source>
        <dbReference type="SAM" id="MobiDB-lite"/>
    </source>
</evidence>
<dbReference type="InterPro" id="IPR015413">
    <property type="entry name" value="Methionyl/Leucyl_tRNA_Synth"/>
</dbReference>
<evidence type="ECO:0000256" key="3">
    <source>
        <dbReference type="ARBA" id="ARBA00012838"/>
    </source>
</evidence>
<evidence type="ECO:0000256" key="12">
    <source>
        <dbReference type="RuleBase" id="RU363039"/>
    </source>
</evidence>
<evidence type="ECO:0000256" key="5">
    <source>
        <dbReference type="ARBA" id="ARBA00022598"/>
    </source>
</evidence>
<dbReference type="InterPro" id="IPR009080">
    <property type="entry name" value="tRNAsynth_Ia_anticodon-bd"/>
</dbReference>
<dbReference type="EC" id="6.1.1.10" evidence="3"/>
<dbReference type="GO" id="GO:0017101">
    <property type="term" value="C:aminoacyl-tRNA synthetase multienzyme complex"/>
    <property type="evidence" value="ECO:0007669"/>
    <property type="project" value="TreeGrafter"/>
</dbReference>
<name>A0A507EIB2_9FUNG</name>
<keyword evidence="8 12" id="KW-0648">Protein biosynthesis</keyword>
<evidence type="ECO:0000256" key="9">
    <source>
        <dbReference type="ARBA" id="ARBA00023146"/>
    </source>
</evidence>
<feature type="region of interest" description="Disordered" evidence="13">
    <location>
        <begin position="597"/>
        <end position="626"/>
    </location>
</feature>
<dbReference type="Gene3D" id="3.40.50.620">
    <property type="entry name" value="HUPs"/>
    <property type="match status" value="1"/>
</dbReference>
<dbReference type="InterPro" id="IPR009068">
    <property type="entry name" value="uS15_NS1_RNA-bd_sf"/>
</dbReference>
<dbReference type="Gene3D" id="1.10.287.10">
    <property type="entry name" value="S15/NS1, RNA-binding"/>
    <property type="match status" value="1"/>
</dbReference>
<dbReference type="STRING" id="109895.A0A507EIB2"/>
<proteinExistence type="inferred from homology"/>
<keyword evidence="4" id="KW-0963">Cytoplasm</keyword>
<dbReference type="SUPFAM" id="SSF47060">
    <property type="entry name" value="S15/NS1 RNA-binding domain"/>
    <property type="match status" value="1"/>
</dbReference>
<dbReference type="PANTHER" id="PTHR45765">
    <property type="entry name" value="METHIONINE--TRNA LIGASE"/>
    <property type="match status" value="1"/>
</dbReference>
<dbReference type="GO" id="GO:0036464">
    <property type="term" value="C:cytoplasmic ribonucleoprotein granule"/>
    <property type="evidence" value="ECO:0007669"/>
    <property type="project" value="UniProtKB-ARBA"/>
</dbReference>
<dbReference type="InterPro" id="IPR001412">
    <property type="entry name" value="aa-tRNA-synth_I_CS"/>
</dbReference>
<feature type="domain" description="Methionyl-tRNA synthetase anticodon-binding" evidence="15">
    <location>
        <begin position="447"/>
        <end position="595"/>
    </location>
</feature>
<evidence type="ECO:0000256" key="7">
    <source>
        <dbReference type="ARBA" id="ARBA00022840"/>
    </source>
</evidence>
<evidence type="ECO:0000259" key="15">
    <source>
        <dbReference type="Pfam" id="PF19303"/>
    </source>
</evidence>
<dbReference type="CDD" id="cd07957">
    <property type="entry name" value="Anticodon_Ia_Met"/>
    <property type="match status" value="1"/>
</dbReference>
<gene>
    <name evidence="16" type="primary">PHI201</name>
    <name evidence="16" type="ORF">PhCBS80983_g00201</name>
</gene>
<evidence type="ECO:0000313" key="16">
    <source>
        <dbReference type="EMBL" id="TPX62930.1"/>
    </source>
</evidence>
<protein>
    <recommendedName>
        <fullName evidence="3">methionine--tRNA ligase</fullName>
        <ecNumber evidence="3">6.1.1.10</ecNumber>
    </recommendedName>
    <alternativeName>
        <fullName evidence="10">Methionyl-tRNA synthetase</fullName>
    </alternativeName>
</protein>
<keyword evidence="17" id="KW-1185">Reference proteome</keyword>
<dbReference type="GO" id="GO:0006431">
    <property type="term" value="P:methionyl-tRNA aminoacylation"/>
    <property type="evidence" value="ECO:0007669"/>
    <property type="project" value="InterPro"/>
</dbReference>
<evidence type="ECO:0000256" key="11">
    <source>
        <dbReference type="ARBA" id="ARBA00047364"/>
    </source>
</evidence>
<dbReference type="SUPFAM" id="SSF57770">
    <property type="entry name" value="Methionyl-tRNA synthetase (MetRS), Zn-domain"/>
    <property type="match status" value="1"/>
</dbReference>
<evidence type="ECO:0000259" key="14">
    <source>
        <dbReference type="Pfam" id="PF09334"/>
    </source>
</evidence>
<dbReference type="InterPro" id="IPR014758">
    <property type="entry name" value="Met-tRNA_synth"/>
</dbReference>
<evidence type="ECO:0000256" key="8">
    <source>
        <dbReference type="ARBA" id="ARBA00022917"/>
    </source>
</evidence>
<dbReference type="PRINTS" id="PR01041">
    <property type="entry name" value="TRNASYNTHMET"/>
</dbReference>
<dbReference type="FunFam" id="1.10.730.10:FF:000037">
    <property type="entry name" value="Methionyl-tRNA synthetase"/>
    <property type="match status" value="1"/>
</dbReference>
<dbReference type="InterPro" id="IPR014729">
    <property type="entry name" value="Rossmann-like_a/b/a_fold"/>
</dbReference>
<keyword evidence="5 12" id="KW-0436">Ligase</keyword>
<evidence type="ECO:0000256" key="1">
    <source>
        <dbReference type="ARBA" id="ARBA00004496"/>
    </source>
</evidence>
<dbReference type="AlphaFoldDB" id="A0A507EIB2"/>
<dbReference type="GO" id="GO:0004825">
    <property type="term" value="F:methionine-tRNA ligase activity"/>
    <property type="evidence" value="ECO:0007669"/>
    <property type="project" value="UniProtKB-EC"/>
</dbReference>
<dbReference type="Pfam" id="PF09334">
    <property type="entry name" value="tRNA-synt_1g"/>
    <property type="match status" value="1"/>
</dbReference>
<dbReference type="CDD" id="cd00814">
    <property type="entry name" value="MetRS_core"/>
    <property type="match status" value="1"/>
</dbReference>
<comment type="subcellular location">
    <subcellularLocation>
        <location evidence="1">Cytoplasm</location>
    </subcellularLocation>
</comment>
<dbReference type="PANTHER" id="PTHR45765:SF1">
    <property type="entry name" value="METHIONINE--TRNA LIGASE, CYTOPLASMIC"/>
    <property type="match status" value="1"/>
</dbReference>
<keyword evidence="7 12" id="KW-0067">ATP-binding</keyword>
<dbReference type="Gene3D" id="2.20.28.20">
    <property type="entry name" value="Methionyl-tRNA synthetase, Zn-domain"/>
    <property type="match status" value="1"/>
</dbReference>
<evidence type="ECO:0000256" key="10">
    <source>
        <dbReference type="ARBA" id="ARBA00030904"/>
    </source>
</evidence>
<dbReference type="SUPFAM" id="SSF52374">
    <property type="entry name" value="Nucleotidylyl transferase"/>
    <property type="match status" value="1"/>
</dbReference>
<evidence type="ECO:0000313" key="17">
    <source>
        <dbReference type="Proteomes" id="UP000318582"/>
    </source>
</evidence>
<dbReference type="GO" id="GO:0017102">
    <property type="term" value="C:methionyl glutamyl tRNA synthetase complex"/>
    <property type="evidence" value="ECO:0007669"/>
    <property type="project" value="UniProtKB-ARBA"/>
</dbReference>
<keyword evidence="9 12" id="KW-0030">Aminoacyl-tRNA synthetase</keyword>